<keyword evidence="5 6" id="KW-0961">Cell wall biogenesis/degradation</keyword>
<dbReference type="InterPro" id="IPR038063">
    <property type="entry name" value="Transpep_catalytic_dom"/>
</dbReference>
<name>A0A6A8MCL7_9LACO</name>
<dbReference type="SUPFAM" id="SSF141523">
    <property type="entry name" value="L,D-transpeptidase catalytic domain-like"/>
    <property type="match status" value="1"/>
</dbReference>
<keyword evidence="3 6" id="KW-0133">Cell shape</keyword>
<dbReference type="GO" id="GO:0016740">
    <property type="term" value="F:transferase activity"/>
    <property type="evidence" value="ECO:0007669"/>
    <property type="project" value="UniProtKB-KW"/>
</dbReference>
<dbReference type="RefSeq" id="WP_154547829.1">
    <property type="nucleotide sequence ID" value="NZ_VUMX01000007.1"/>
</dbReference>
<proteinExistence type="predicted"/>
<dbReference type="UniPathway" id="UPA00219"/>
<evidence type="ECO:0000256" key="1">
    <source>
        <dbReference type="ARBA" id="ARBA00004752"/>
    </source>
</evidence>
<feature type="active site" description="Proton donor/acceptor" evidence="6">
    <location>
        <position position="359"/>
    </location>
</feature>
<sequence length="404" mass="44057">MPSRMDYHKKNKQNTKLLIGGAAAVILIIILGVFGWQQAKSHNAAVNAANKKQAAFNKTHFNPNVTIYGVKVGKMTVASATKAINAKALNQVTDTDGKVTVSRNPKVETITQAQVQKYFDKQHTTLTNTQQYTYVNKDIDAGKQALNKVLAATVTYKVAGKSFKLDAKKYVTKASYYKGATHFEDVKKLTAKLEKMDSEVGTLGKKFKFKTPAGSTVTVTNKSYGWGIYVKSAEEAILKAYQDGKSIIDGKNHIYGKGYTTEGLGYGKANNGLGHSYVAVSIASQDLWVVKNGKVVVSIPDVVTGTANSTTGDATPKGVWYIFYKQRRVTLRGTNDDGSAYASKVSYWMPFTLTGCGLHDASWRTDWSSTAYLDGGSHGCVNIRPSEIKSVWDAVDVHMPVVVF</sequence>
<reference evidence="9 10" key="1">
    <citation type="submission" date="2019-08" db="EMBL/GenBank/DDBJ databases">
        <title>In-depth cultivation of the pig gut microbiome towards novel bacterial diversity and tailored functional studies.</title>
        <authorList>
            <person name="Wylensek D."/>
            <person name="Hitch T.C.A."/>
            <person name="Clavel T."/>
        </authorList>
    </citation>
    <scope>NUCLEOTIDE SEQUENCE [LARGE SCALE GENOMIC DNA]</scope>
    <source>
        <strain evidence="9 10">Bifido-178-WT-2B</strain>
    </source>
</reference>
<feature type="transmembrane region" description="Helical" evidence="7">
    <location>
        <begin position="17"/>
        <end position="36"/>
    </location>
</feature>
<dbReference type="InterPro" id="IPR022029">
    <property type="entry name" value="YoaR-like_PG-bd"/>
</dbReference>
<evidence type="ECO:0000313" key="9">
    <source>
        <dbReference type="EMBL" id="MST86751.1"/>
    </source>
</evidence>
<keyword evidence="7" id="KW-0472">Membrane</keyword>
<feature type="domain" description="L,D-TPase catalytic" evidence="8">
    <location>
        <begin position="276"/>
        <end position="404"/>
    </location>
</feature>
<dbReference type="EMBL" id="VUMX01000007">
    <property type="protein sequence ID" value="MST86751.1"/>
    <property type="molecule type" value="Genomic_DNA"/>
</dbReference>
<keyword evidence="7" id="KW-1133">Transmembrane helix</keyword>
<feature type="active site" description="Nucleophile" evidence="6">
    <location>
        <position position="380"/>
    </location>
</feature>
<dbReference type="CDD" id="cd16913">
    <property type="entry name" value="YkuD_like"/>
    <property type="match status" value="1"/>
</dbReference>
<protein>
    <submittedName>
        <fullName evidence="9">L,D-transpeptidase family protein</fullName>
    </submittedName>
</protein>
<comment type="pathway">
    <text evidence="1 6">Cell wall biogenesis; peptidoglycan biosynthesis.</text>
</comment>
<dbReference type="SUPFAM" id="SSF143985">
    <property type="entry name" value="L,D-transpeptidase pre-catalytic domain-like"/>
    <property type="match status" value="1"/>
</dbReference>
<evidence type="ECO:0000313" key="10">
    <source>
        <dbReference type="Proteomes" id="UP000438120"/>
    </source>
</evidence>
<dbReference type="InterPro" id="IPR050979">
    <property type="entry name" value="LD-transpeptidase"/>
</dbReference>
<dbReference type="Gene3D" id="2.40.440.10">
    <property type="entry name" value="L,D-transpeptidase catalytic domain-like"/>
    <property type="match status" value="1"/>
</dbReference>
<dbReference type="GO" id="GO:0071555">
    <property type="term" value="P:cell wall organization"/>
    <property type="evidence" value="ECO:0007669"/>
    <property type="project" value="UniProtKB-UniRule"/>
</dbReference>
<evidence type="ECO:0000256" key="6">
    <source>
        <dbReference type="PROSITE-ProRule" id="PRU01373"/>
    </source>
</evidence>
<evidence type="ECO:0000256" key="2">
    <source>
        <dbReference type="ARBA" id="ARBA00022679"/>
    </source>
</evidence>
<dbReference type="InterPro" id="IPR038054">
    <property type="entry name" value="LD_TPept-like_central_sf"/>
</dbReference>
<keyword evidence="10" id="KW-1185">Reference proteome</keyword>
<dbReference type="Gene3D" id="3.10.20.800">
    <property type="match status" value="1"/>
</dbReference>
<keyword evidence="4 6" id="KW-0573">Peptidoglycan synthesis</keyword>
<dbReference type="PANTHER" id="PTHR30582">
    <property type="entry name" value="L,D-TRANSPEPTIDASE"/>
    <property type="match status" value="1"/>
</dbReference>
<dbReference type="Pfam" id="PF03734">
    <property type="entry name" value="YkuD"/>
    <property type="match status" value="1"/>
</dbReference>
<evidence type="ECO:0000256" key="3">
    <source>
        <dbReference type="ARBA" id="ARBA00022960"/>
    </source>
</evidence>
<evidence type="ECO:0000256" key="7">
    <source>
        <dbReference type="SAM" id="Phobius"/>
    </source>
</evidence>
<dbReference type="GO" id="GO:0005576">
    <property type="term" value="C:extracellular region"/>
    <property type="evidence" value="ECO:0007669"/>
    <property type="project" value="TreeGrafter"/>
</dbReference>
<dbReference type="GO" id="GO:0008360">
    <property type="term" value="P:regulation of cell shape"/>
    <property type="evidence" value="ECO:0007669"/>
    <property type="project" value="UniProtKB-UniRule"/>
</dbReference>
<dbReference type="PROSITE" id="PS52029">
    <property type="entry name" value="LD_TPASE"/>
    <property type="match status" value="1"/>
</dbReference>
<accession>A0A6A8MCL7</accession>
<dbReference type="OrthoDB" id="3176960at2"/>
<evidence type="ECO:0000256" key="4">
    <source>
        <dbReference type="ARBA" id="ARBA00022984"/>
    </source>
</evidence>
<dbReference type="GO" id="GO:0071972">
    <property type="term" value="F:peptidoglycan L,D-transpeptidase activity"/>
    <property type="evidence" value="ECO:0007669"/>
    <property type="project" value="TreeGrafter"/>
</dbReference>
<dbReference type="GO" id="GO:0018104">
    <property type="term" value="P:peptidoglycan-protein cross-linking"/>
    <property type="evidence" value="ECO:0007669"/>
    <property type="project" value="TreeGrafter"/>
</dbReference>
<evidence type="ECO:0000259" key="8">
    <source>
        <dbReference type="PROSITE" id="PS52029"/>
    </source>
</evidence>
<gene>
    <name evidence="9" type="ORF">FYJ62_03630</name>
</gene>
<dbReference type="InterPro" id="IPR005490">
    <property type="entry name" value="LD_TPept_cat_dom"/>
</dbReference>
<keyword evidence="7" id="KW-0812">Transmembrane</keyword>
<dbReference type="Pfam" id="PF12229">
    <property type="entry name" value="PG_binding_4"/>
    <property type="match status" value="1"/>
</dbReference>
<dbReference type="AlphaFoldDB" id="A0A6A8MCL7"/>
<comment type="caution">
    <text evidence="9">The sequence shown here is derived from an EMBL/GenBank/DDBJ whole genome shotgun (WGS) entry which is preliminary data.</text>
</comment>
<dbReference type="Proteomes" id="UP000438120">
    <property type="component" value="Unassembled WGS sequence"/>
</dbReference>
<dbReference type="PANTHER" id="PTHR30582:SF33">
    <property type="entry name" value="EXPORTED PROTEIN"/>
    <property type="match status" value="1"/>
</dbReference>
<keyword evidence="2" id="KW-0808">Transferase</keyword>
<organism evidence="9 10">
    <name type="scientific">Lactobacillus porci</name>
    <dbReference type="NCBI Taxonomy" id="2012477"/>
    <lineage>
        <taxon>Bacteria</taxon>
        <taxon>Bacillati</taxon>
        <taxon>Bacillota</taxon>
        <taxon>Bacilli</taxon>
        <taxon>Lactobacillales</taxon>
        <taxon>Lactobacillaceae</taxon>
        <taxon>Lactobacillus</taxon>
    </lineage>
</organism>
<evidence type="ECO:0000256" key="5">
    <source>
        <dbReference type="ARBA" id="ARBA00023316"/>
    </source>
</evidence>